<evidence type="ECO:0000256" key="1">
    <source>
        <dbReference type="ARBA" id="ARBA00022723"/>
    </source>
</evidence>
<evidence type="ECO:0000256" key="4">
    <source>
        <dbReference type="ARBA" id="ARBA00023251"/>
    </source>
</evidence>
<evidence type="ECO:0000256" key="2">
    <source>
        <dbReference type="ARBA" id="ARBA00022842"/>
    </source>
</evidence>
<accession>A0A1N7AEB3</accession>
<dbReference type="AlphaFoldDB" id="A0A1N7AEB3"/>
<dbReference type="Pfam" id="PF24684">
    <property type="entry name" value="Vgb_lyase"/>
    <property type="match status" value="1"/>
</dbReference>
<reference evidence="8" key="1">
    <citation type="submission" date="2017-01" db="EMBL/GenBank/DDBJ databases">
        <authorList>
            <person name="Varghese N."/>
            <person name="Submissions S."/>
        </authorList>
    </citation>
    <scope>NUCLEOTIDE SEQUENCE [LARGE SCALE GENOMIC DNA]</scope>
    <source>
        <strain evidence="8">ATCC 51758</strain>
    </source>
</reference>
<comment type="similarity">
    <text evidence="5">Belongs to the Vgb family.</text>
</comment>
<dbReference type="GO" id="GO:0017001">
    <property type="term" value="P:antibiotic catabolic process"/>
    <property type="evidence" value="ECO:0007669"/>
    <property type="project" value="UniProtKB-UniRule"/>
</dbReference>
<dbReference type="InterPro" id="IPR051344">
    <property type="entry name" value="Vgb"/>
</dbReference>
<evidence type="ECO:0000256" key="6">
    <source>
        <dbReference type="SAM" id="SignalP"/>
    </source>
</evidence>
<dbReference type="GO" id="GO:0046677">
    <property type="term" value="P:response to antibiotic"/>
    <property type="evidence" value="ECO:0007669"/>
    <property type="project" value="UniProtKB-UniRule"/>
</dbReference>
<keyword evidence="6" id="KW-0732">Signal</keyword>
<keyword evidence="8" id="KW-1185">Reference proteome</keyword>
<feature type="chain" id="PRO_5012726726" description="Virginiamycin B lyase" evidence="6">
    <location>
        <begin position="21"/>
        <end position="321"/>
    </location>
</feature>
<dbReference type="InterPro" id="IPR011217">
    <property type="entry name" value="Vgb_bact"/>
</dbReference>
<keyword evidence="4 5" id="KW-0046">Antibiotic resistance</keyword>
<sequence>MRWMNSIGALLFVAATVASASDVRVERFAVPAGAHPHDVAPAPEPGGPVWYTAQRQGALGVLDPATGKTRHIPLGRGSAPHGVIVGPDGAPWITDSGLNAIVRVDPRTFEVTRYPLPEGAYANLNTAAFDGRGILWFTGQSGIYGRLDPKTGAVQVFDAPRGRGPYGIASTPGGEIYYASLAGSHIARIDSASGKAEVIEPPTPNQGARRVWSDSKGRVWVSEWQSGQLSRFDPKTNEWRAWRVPGEGSKPYAVYVDERDHVWISDFGANAMHRFDPANERFESFPSPESNAAVRQILGRKGEVWAPESGTDHLTVYRTNQ</sequence>
<dbReference type="PIRSF" id="PIRSF026412">
    <property type="entry name" value="Streptogrm_lyase"/>
    <property type="match status" value="1"/>
</dbReference>
<dbReference type="STRING" id="34027.SAMN05421829_11413"/>
<comment type="cofactor">
    <cofactor evidence="5">
        <name>Mg(2+)</name>
        <dbReference type="ChEBI" id="CHEBI:18420"/>
    </cofactor>
</comment>
<keyword evidence="3 5" id="KW-0456">Lyase</keyword>
<dbReference type="EC" id="4.2.99.-" evidence="5"/>
<protein>
    <recommendedName>
        <fullName evidence="5">Virginiamycin B lyase</fullName>
        <ecNumber evidence="5">4.2.99.-</ecNumber>
    </recommendedName>
    <alternativeName>
        <fullName evidence="5">Streptogramin B lyase</fullName>
    </alternativeName>
</protein>
<dbReference type="Gene3D" id="2.130.10.10">
    <property type="entry name" value="YVTN repeat-like/Quinoprotein amine dehydrogenase"/>
    <property type="match status" value="1"/>
</dbReference>
<dbReference type="PANTHER" id="PTHR40274">
    <property type="entry name" value="VIRGINIAMYCIN B LYASE"/>
    <property type="match status" value="1"/>
</dbReference>
<dbReference type="Proteomes" id="UP000186819">
    <property type="component" value="Unassembled WGS sequence"/>
</dbReference>
<dbReference type="EMBL" id="FTMD01000014">
    <property type="protein sequence ID" value="SIR37396.1"/>
    <property type="molecule type" value="Genomic_DNA"/>
</dbReference>
<dbReference type="PANTHER" id="PTHR40274:SF3">
    <property type="entry name" value="VIRGINIAMYCIN B LYASE"/>
    <property type="match status" value="1"/>
</dbReference>
<name>A0A1N7AEB3_9RHOO</name>
<comment type="subunit">
    <text evidence="5">Monomer.</text>
</comment>
<dbReference type="GO" id="GO:0000287">
    <property type="term" value="F:magnesium ion binding"/>
    <property type="evidence" value="ECO:0007669"/>
    <property type="project" value="UniProtKB-UniRule"/>
</dbReference>
<feature type="signal peptide" evidence="6">
    <location>
        <begin position="1"/>
        <end position="20"/>
    </location>
</feature>
<keyword evidence="2 5" id="KW-0460">Magnesium</keyword>
<proteinExistence type="inferred from homology"/>
<comment type="function">
    <text evidence="5">Inactivates the type B streptogramin antibiotics by linearizing the lactone ring at the ester linkage, generating a free phenylglycine carboxylate and converting the threonyl moiety into 2-amino-butenoic acid.</text>
</comment>
<dbReference type="OrthoDB" id="502821at2"/>
<dbReference type="InterPro" id="IPR015943">
    <property type="entry name" value="WD40/YVTN_repeat-like_dom_sf"/>
</dbReference>
<keyword evidence="1 5" id="KW-0479">Metal-binding</keyword>
<dbReference type="GO" id="GO:0030288">
    <property type="term" value="C:outer membrane-bounded periplasmic space"/>
    <property type="evidence" value="ECO:0007669"/>
    <property type="project" value="TreeGrafter"/>
</dbReference>
<evidence type="ECO:0000313" key="7">
    <source>
        <dbReference type="EMBL" id="SIR37396.1"/>
    </source>
</evidence>
<organism evidence="7 8">
    <name type="scientific">Aromatoleum tolulyticum</name>
    <dbReference type="NCBI Taxonomy" id="34027"/>
    <lineage>
        <taxon>Bacteria</taxon>
        <taxon>Pseudomonadati</taxon>
        <taxon>Pseudomonadota</taxon>
        <taxon>Betaproteobacteria</taxon>
        <taxon>Rhodocyclales</taxon>
        <taxon>Rhodocyclaceae</taxon>
        <taxon>Aromatoleum</taxon>
    </lineage>
</organism>
<evidence type="ECO:0000256" key="3">
    <source>
        <dbReference type="ARBA" id="ARBA00023239"/>
    </source>
</evidence>
<dbReference type="SUPFAM" id="SSF101898">
    <property type="entry name" value="NHL repeat"/>
    <property type="match status" value="1"/>
</dbReference>
<dbReference type="RefSeq" id="WP_076603591.1">
    <property type="nucleotide sequence ID" value="NZ_FTMD01000014.1"/>
</dbReference>
<evidence type="ECO:0000256" key="5">
    <source>
        <dbReference type="PIRNR" id="PIRNR026412"/>
    </source>
</evidence>
<gene>
    <name evidence="7" type="ORF">SAMN05421829_11413</name>
</gene>
<dbReference type="GO" id="GO:0016835">
    <property type="term" value="F:carbon-oxygen lyase activity"/>
    <property type="evidence" value="ECO:0007669"/>
    <property type="project" value="UniProtKB-UniRule"/>
</dbReference>
<evidence type="ECO:0000313" key="8">
    <source>
        <dbReference type="Proteomes" id="UP000186819"/>
    </source>
</evidence>